<sequence>MAPDSVLVRQQDPDEINELVEALQAGSSGPKKSKSMFSCRKTSYDIEGTSHKVDSWKFQEYAYKSTKMELPTYARGLFTWTDPKSGNSRIAVRGYDKFFNTGEVQRTKWEWIEKHTRGPYEITLKENGCIIFISGLEDGTLLVCSKHSTGSRGDASKSHASVGEAWVERMVGTKGRTKDELARTLYKGNITLVAELCDDSFEEHILAYADDRAGLYVHGINLNLPVFATYPMDKVEKFAEDWGFKKVKHFLKDNVEDLRKFLETTAESGAWEGEAVEGFVVRCKSRFGPDDPYWHDWFFKYKFDEPYLLYRQWRECTKAMISGKVPRIRKQKALTEQYLKFAKQYFIKNPEAKTQYNSNHGIIKLRDLFLAEQGLHGADIIQRSAEEEASADRKFVLVPVASIGCGKTTVAYALTNLFNWGHRQNDNIPSGKGPKARKFADFCSADLIHHPAVIADRNNHQKREREQLINDISDHVPEARFIALHYVHYDDFDDEALHDRIRKATRERVFARGDNHQTINASSDDQSKIIGIMEGFMERFQPIDREEKPDNAFDLVIDIDPVADSRQNLETIVKELHKHYPKLVPEIPSPEKLDNAIRAAFEEYRPDIKHTIGSRGPVVQKKLKNQQPQQRQSKASFEFFSLDVPASIINPILEETFAANPRSRAFFDSLKSSDRVQNKFHVTLIHQASSKLQPQLWEKYNNLEKPDVPKEKKVDIPVTFKRVSWDDRVMAIEVELPTGWESANKIAHITIGTKDPSVKPKEANDMLQKKEKDSVEIKTSETVVAGQFAAVSSRR</sequence>
<keyword evidence="7" id="KW-1185">Reference proteome</keyword>
<dbReference type="InterPro" id="IPR019039">
    <property type="entry name" value="T4-Rnl1-like_N"/>
</dbReference>
<dbReference type="FunFam" id="3.40.50.300:FF:001690">
    <property type="entry name" value="tRNA ligase"/>
    <property type="match status" value="1"/>
</dbReference>
<dbReference type="PANTHER" id="PTHR32004:SF1">
    <property type="entry name" value="TRNA LIGASE"/>
    <property type="match status" value="1"/>
</dbReference>
<comment type="similarity">
    <text evidence="1">Belongs to the TRL1 family.</text>
</comment>
<dbReference type="InterPro" id="IPR012387">
    <property type="entry name" value="Trl1_fun"/>
</dbReference>
<evidence type="ECO:0000313" key="6">
    <source>
        <dbReference type="EMBL" id="TGZ83017.1"/>
    </source>
</evidence>
<feature type="domain" description="tRNA ligase kinase" evidence="4">
    <location>
        <begin position="396"/>
        <end position="561"/>
    </location>
</feature>
<feature type="domain" description="T4 RNA ligase 1-like N-terminal" evidence="5">
    <location>
        <begin position="73"/>
        <end position="308"/>
    </location>
</feature>
<dbReference type="InterPro" id="IPR015966">
    <property type="entry name" value="tRNA_lig_kin_fungi"/>
</dbReference>
<dbReference type="InterPro" id="IPR027417">
    <property type="entry name" value="P-loop_NTPase"/>
</dbReference>
<dbReference type="SUPFAM" id="SSF52540">
    <property type="entry name" value="P-loop containing nucleoside triphosphate hydrolases"/>
    <property type="match status" value="1"/>
</dbReference>
<name>A0A4S2N1U0_9PEZI</name>
<evidence type="ECO:0000313" key="7">
    <source>
        <dbReference type="Proteomes" id="UP000298138"/>
    </source>
</evidence>
<comment type="catalytic activity">
    <reaction evidence="1">
        <text>ATP + (ribonucleotide)n-3'-hydroxyl + 5'-phospho-(ribonucleotide)m = (ribonucleotide)n+m + AMP + diphosphate.</text>
        <dbReference type="EC" id="6.5.1.3"/>
    </reaction>
</comment>
<evidence type="ECO:0000256" key="2">
    <source>
        <dbReference type="PIRSR" id="PIRSR019634-50"/>
    </source>
</evidence>
<keyword evidence="1" id="KW-0819">tRNA processing</keyword>
<dbReference type="Proteomes" id="UP000298138">
    <property type="component" value="Unassembled WGS sequence"/>
</dbReference>
<dbReference type="PANTHER" id="PTHR32004">
    <property type="entry name" value="TRNA LIGASE"/>
    <property type="match status" value="1"/>
</dbReference>
<dbReference type="GO" id="GO:0003972">
    <property type="term" value="F:RNA ligase (ATP) activity"/>
    <property type="evidence" value="ECO:0007669"/>
    <property type="project" value="UniProtKB-UniRule"/>
</dbReference>
<dbReference type="Pfam" id="PF09511">
    <property type="entry name" value="RNA_lig_T4_1"/>
    <property type="match status" value="1"/>
</dbReference>
<dbReference type="InParanoid" id="A0A4S2N1U0"/>
<evidence type="ECO:0000256" key="1">
    <source>
        <dbReference type="PIRNR" id="PIRNR019634"/>
    </source>
</evidence>
<dbReference type="GO" id="GO:0005634">
    <property type="term" value="C:nucleus"/>
    <property type="evidence" value="ECO:0007669"/>
    <property type="project" value="TreeGrafter"/>
</dbReference>
<feature type="active site" description="N6-AMP-lysine intermediate" evidence="2">
    <location>
        <position position="125"/>
    </location>
</feature>
<dbReference type="Pfam" id="PF08302">
    <property type="entry name" value="tRNA_lig_CPD"/>
    <property type="match status" value="1"/>
</dbReference>
<dbReference type="InterPro" id="IPR015965">
    <property type="entry name" value="tRNA_lig_PDEase"/>
</dbReference>
<dbReference type="PIRSF" id="PIRSF019634">
    <property type="entry name" value="tRNA_lig_yeast"/>
    <property type="match status" value="1"/>
</dbReference>
<dbReference type="EC" id="6.5.1.3" evidence="1"/>
<accession>A0A4S2N1U0</accession>
<feature type="domain" description="tRNA ligase phosphodiesterase" evidence="3">
    <location>
        <begin position="564"/>
        <end position="785"/>
    </location>
</feature>
<organism evidence="6 7">
    <name type="scientific">Ascodesmis nigricans</name>
    <dbReference type="NCBI Taxonomy" id="341454"/>
    <lineage>
        <taxon>Eukaryota</taxon>
        <taxon>Fungi</taxon>
        <taxon>Dikarya</taxon>
        <taxon>Ascomycota</taxon>
        <taxon>Pezizomycotina</taxon>
        <taxon>Pezizomycetes</taxon>
        <taxon>Pezizales</taxon>
        <taxon>Ascodesmidaceae</taxon>
        <taxon>Ascodesmis</taxon>
    </lineage>
</organism>
<reference evidence="6 7" key="1">
    <citation type="submission" date="2019-04" db="EMBL/GenBank/DDBJ databases">
        <title>Comparative genomics and transcriptomics to analyze fruiting body development in filamentous ascomycetes.</title>
        <authorList>
            <consortium name="DOE Joint Genome Institute"/>
            <person name="Lutkenhaus R."/>
            <person name="Traeger S."/>
            <person name="Breuer J."/>
            <person name="Kuo A."/>
            <person name="Lipzen A."/>
            <person name="Pangilinan J."/>
            <person name="Dilworth D."/>
            <person name="Sandor L."/>
            <person name="Poggeler S."/>
            <person name="Barry K."/>
            <person name="Grigoriev I.V."/>
            <person name="Nowrousian M."/>
        </authorList>
    </citation>
    <scope>NUCLEOTIDE SEQUENCE [LARGE SCALE GENOMIC DNA]</scope>
    <source>
        <strain evidence="6 7">CBS 389.68</strain>
    </source>
</reference>
<gene>
    <name evidence="6" type="ORF">EX30DRAFT_304879</name>
</gene>
<dbReference type="Pfam" id="PF08303">
    <property type="entry name" value="tRNA_lig_kinase"/>
    <property type="match status" value="1"/>
</dbReference>
<dbReference type="GO" id="GO:0005524">
    <property type="term" value="F:ATP binding"/>
    <property type="evidence" value="ECO:0007669"/>
    <property type="project" value="UniProtKB-UniRule"/>
</dbReference>
<evidence type="ECO:0000259" key="3">
    <source>
        <dbReference type="Pfam" id="PF08302"/>
    </source>
</evidence>
<dbReference type="EMBL" id="ML220114">
    <property type="protein sequence ID" value="TGZ83017.1"/>
    <property type="molecule type" value="Genomic_DNA"/>
</dbReference>
<keyword evidence="1 6" id="KW-0436">Ligase</keyword>
<proteinExistence type="inferred from homology"/>
<dbReference type="FunCoup" id="A0A4S2N1U0">
    <property type="interactions" value="86"/>
</dbReference>
<dbReference type="AlphaFoldDB" id="A0A4S2N1U0"/>
<dbReference type="OrthoDB" id="276239at2759"/>
<dbReference type="GO" id="GO:0008081">
    <property type="term" value="F:phosphoric diester hydrolase activity"/>
    <property type="evidence" value="ECO:0007669"/>
    <property type="project" value="InterPro"/>
</dbReference>
<protein>
    <recommendedName>
        <fullName evidence="1">tRNA ligase</fullName>
        <ecNumber evidence="1">6.5.1.3</ecNumber>
    </recommendedName>
</protein>
<dbReference type="Gene3D" id="3.40.50.300">
    <property type="entry name" value="P-loop containing nucleotide triphosphate hydrolases"/>
    <property type="match status" value="1"/>
</dbReference>
<dbReference type="GO" id="GO:0051730">
    <property type="term" value="F:GTP-dependent polyribonucleotide 5'-hydroxyl-kinase activity"/>
    <property type="evidence" value="ECO:0007669"/>
    <property type="project" value="InterPro"/>
</dbReference>
<evidence type="ECO:0000259" key="5">
    <source>
        <dbReference type="Pfam" id="PF09511"/>
    </source>
</evidence>
<dbReference type="STRING" id="341454.A0A4S2N1U0"/>
<evidence type="ECO:0000259" key="4">
    <source>
        <dbReference type="Pfam" id="PF08303"/>
    </source>
</evidence>
<dbReference type="GO" id="GO:0006388">
    <property type="term" value="P:tRNA splicing, via endonucleolytic cleavage and ligation"/>
    <property type="evidence" value="ECO:0007669"/>
    <property type="project" value="UniProtKB-UniRule"/>
</dbReference>